<dbReference type="Gene3D" id="3.50.20.10">
    <property type="entry name" value="Pyruvoyl-Dependent Histidine Decarboxylase, subunit B"/>
    <property type="match status" value="1"/>
</dbReference>
<dbReference type="Pfam" id="PF01862">
    <property type="entry name" value="PvlArgDC"/>
    <property type="match status" value="1"/>
</dbReference>
<dbReference type="AlphaFoldDB" id="A0A8J3PQR9"/>
<keyword evidence="5" id="KW-0210">Decarboxylase</keyword>
<comment type="caution">
    <text evidence="9">The sequence shown here is derived from an EMBL/GenBank/DDBJ whole genome shotgun (WGS) entry which is preliminary data.</text>
</comment>
<dbReference type="GO" id="GO:0008792">
    <property type="term" value="F:arginine decarboxylase activity"/>
    <property type="evidence" value="ECO:0007669"/>
    <property type="project" value="UniProtKB-EC"/>
</dbReference>
<evidence type="ECO:0000256" key="4">
    <source>
        <dbReference type="ARBA" id="ARBA00014727"/>
    </source>
</evidence>
<gene>
    <name evidence="9" type="ORF">Pfl04_47950</name>
</gene>
<proteinExistence type="inferred from homology"/>
<accession>A0A8J3PQR9</accession>
<evidence type="ECO:0000256" key="1">
    <source>
        <dbReference type="ARBA" id="ARBA00001928"/>
    </source>
</evidence>
<dbReference type="EC" id="4.1.1.19" evidence="3"/>
<evidence type="ECO:0000256" key="5">
    <source>
        <dbReference type="ARBA" id="ARBA00022793"/>
    </source>
</evidence>
<organism evidence="9 10">
    <name type="scientific">Planosporangium flavigriseum</name>
    <dbReference type="NCBI Taxonomy" id="373681"/>
    <lineage>
        <taxon>Bacteria</taxon>
        <taxon>Bacillati</taxon>
        <taxon>Actinomycetota</taxon>
        <taxon>Actinomycetes</taxon>
        <taxon>Micromonosporales</taxon>
        <taxon>Micromonosporaceae</taxon>
        <taxon>Planosporangium</taxon>
    </lineage>
</organism>
<evidence type="ECO:0000256" key="6">
    <source>
        <dbReference type="ARBA" id="ARBA00023239"/>
    </source>
</evidence>
<dbReference type="SFLD" id="SFLDG01170">
    <property type="entry name" value="Pyruvoyl-dependent_arginine_de"/>
    <property type="match status" value="1"/>
</dbReference>
<evidence type="ECO:0000256" key="7">
    <source>
        <dbReference type="ARBA" id="ARBA00023317"/>
    </source>
</evidence>
<evidence type="ECO:0000313" key="9">
    <source>
        <dbReference type="EMBL" id="GIG76391.1"/>
    </source>
</evidence>
<comment type="catalytic activity">
    <reaction evidence="8">
        <text>L-arginine + H(+) = agmatine + CO2</text>
        <dbReference type="Rhea" id="RHEA:17641"/>
        <dbReference type="ChEBI" id="CHEBI:15378"/>
        <dbReference type="ChEBI" id="CHEBI:16526"/>
        <dbReference type="ChEBI" id="CHEBI:32682"/>
        <dbReference type="ChEBI" id="CHEBI:58145"/>
        <dbReference type="EC" id="4.1.1.19"/>
    </reaction>
</comment>
<comment type="cofactor">
    <cofactor evidence="1">
        <name>pyruvate</name>
        <dbReference type="ChEBI" id="CHEBI:15361"/>
    </cofactor>
</comment>
<dbReference type="RefSeq" id="WP_168077082.1">
    <property type="nucleotide sequence ID" value="NZ_BAAAQJ010000007.1"/>
</dbReference>
<name>A0A8J3PQR9_9ACTN</name>
<dbReference type="InterPro" id="IPR016104">
    <property type="entry name" value="Pyr-dep_his/arg-deCO2ase"/>
</dbReference>
<sequence>MHTSAVYDQIPVLRATGRGGTTLSAFHEALVAVDLGHYNLVRLSSVIPPRTKVDVSGTVPVPAGQWGDRLYCVYADQRATSPGEQAWAGIGWVQRLDGGGGLFVEHEGTSEDFVTHAISTSLRDLVAGREGEFAPPEWVVNGAICTGEPVCSLVIAAYETAPWASAR</sequence>
<dbReference type="Proteomes" id="UP000653674">
    <property type="component" value="Unassembled WGS sequence"/>
</dbReference>
<dbReference type="SFLD" id="SFLDS00055">
    <property type="entry name" value="Pyruvoyl-Dependent_Histidine/A"/>
    <property type="match status" value="1"/>
</dbReference>
<evidence type="ECO:0000256" key="2">
    <source>
        <dbReference type="ARBA" id="ARBA00008611"/>
    </source>
</evidence>
<keyword evidence="6" id="KW-0456">Lyase</keyword>
<dbReference type="InterPro" id="IPR016105">
    <property type="entry name" value="Pyr-dep_his/arg-deCO2ase_sand"/>
</dbReference>
<evidence type="ECO:0000256" key="8">
    <source>
        <dbReference type="ARBA" id="ARBA00049309"/>
    </source>
</evidence>
<keyword evidence="7" id="KW-0670">Pyruvate</keyword>
<keyword evidence="10" id="KW-1185">Reference proteome</keyword>
<comment type="similarity">
    <text evidence="2">Belongs to the pyruvoyl-dependent arginine decarboxylase family.</text>
</comment>
<dbReference type="SUPFAM" id="SSF56271">
    <property type="entry name" value="Pyruvoyl-dependent histidine and arginine decarboxylases"/>
    <property type="match status" value="1"/>
</dbReference>
<dbReference type="GO" id="GO:0006527">
    <property type="term" value="P:L-arginine catabolic process"/>
    <property type="evidence" value="ECO:0007669"/>
    <property type="project" value="InterPro"/>
</dbReference>
<dbReference type="EMBL" id="BONU01000053">
    <property type="protein sequence ID" value="GIG76391.1"/>
    <property type="molecule type" value="Genomic_DNA"/>
</dbReference>
<dbReference type="InterPro" id="IPR002724">
    <property type="entry name" value="Pyruvoyl-dep_arg_deCO2ase"/>
</dbReference>
<reference evidence="9" key="1">
    <citation type="submission" date="2021-01" db="EMBL/GenBank/DDBJ databases">
        <title>Whole genome shotgun sequence of Planosporangium flavigriseum NBRC 105377.</title>
        <authorList>
            <person name="Komaki H."/>
            <person name="Tamura T."/>
        </authorList>
    </citation>
    <scope>NUCLEOTIDE SEQUENCE</scope>
    <source>
        <strain evidence="9">NBRC 105377</strain>
    </source>
</reference>
<protein>
    <recommendedName>
        <fullName evidence="4">Pyruvoyl-dependent arginine decarboxylase AaxB</fullName>
        <ecNumber evidence="3">4.1.1.19</ecNumber>
    </recommendedName>
</protein>
<evidence type="ECO:0000256" key="3">
    <source>
        <dbReference type="ARBA" id="ARBA00012426"/>
    </source>
</evidence>
<evidence type="ECO:0000313" key="10">
    <source>
        <dbReference type="Proteomes" id="UP000653674"/>
    </source>
</evidence>